<reference evidence="8" key="3">
    <citation type="submission" date="2025-05" db="UniProtKB">
        <authorList>
            <consortium name="Ensembl"/>
        </authorList>
    </citation>
    <scope>IDENTIFICATION</scope>
</reference>
<dbReference type="Proteomes" id="UP000694397">
    <property type="component" value="Chromosome 2"/>
</dbReference>
<dbReference type="SMART" id="SM00980">
    <property type="entry name" value="THAP"/>
    <property type="match status" value="1"/>
</dbReference>
<keyword evidence="1" id="KW-0479">Metal-binding</keyword>
<proteinExistence type="predicted"/>
<dbReference type="RefSeq" id="XP_018617718.1">
    <property type="nucleotide sequence ID" value="XM_018762202.2"/>
</dbReference>
<evidence type="ECO:0000313" key="7">
    <source>
        <dbReference type="EMBL" id="KPP76872.1"/>
    </source>
</evidence>
<organism evidence="7 9">
    <name type="scientific">Scleropages formosus</name>
    <name type="common">Asian bonytongue</name>
    <name type="synonym">Osteoglossum formosum</name>
    <dbReference type="NCBI Taxonomy" id="113540"/>
    <lineage>
        <taxon>Eukaryota</taxon>
        <taxon>Metazoa</taxon>
        <taxon>Chordata</taxon>
        <taxon>Craniata</taxon>
        <taxon>Vertebrata</taxon>
        <taxon>Euteleostomi</taxon>
        <taxon>Actinopterygii</taxon>
        <taxon>Neopterygii</taxon>
        <taxon>Teleostei</taxon>
        <taxon>Osteoglossocephala</taxon>
        <taxon>Osteoglossomorpha</taxon>
        <taxon>Osteoglossiformes</taxon>
        <taxon>Osteoglossidae</taxon>
        <taxon>Scleropages</taxon>
    </lineage>
</organism>
<dbReference type="RefSeq" id="XP_018617719.1">
    <property type="nucleotide sequence ID" value="XM_018762203.2"/>
</dbReference>
<accession>A0A0P7V333</accession>
<evidence type="ECO:0000256" key="1">
    <source>
        <dbReference type="ARBA" id="ARBA00022723"/>
    </source>
</evidence>
<dbReference type="Proteomes" id="UP000034805">
    <property type="component" value="Unassembled WGS sequence"/>
</dbReference>
<evidence type="ECO:0000256" key="4">
    <source>
        <dbReference type="ARBA" id="ARBA00023125"/>
    </source>
</evidence>
<dbReference type="GeneTree" id="ENSGT00940000162344"/>
<dbReference type="InterPro" id="IPR038441">
    <property type="entry name" value="THAP_Znf_sf"/>
</dbReference>
<dbReference type="SUPFAM" id="SSF57716">
    <property type="entry name" value="Glucocorticoid receptor-like (DNA-binding domain)"/>
    <property type="match status" value="1"/>
</dbReference>
<reference evidence="7 9" key="1">
    <citation type="submission" date="2015-08" db="EMBL/GenBank/DDBJ databases">
        <title>The genome of the Asian arowana (Scleropages formosus).</title>
        <authorList>
            <person name="Tan M.H."/>
            <person name="Gan H.M."/>
            <person name="Croft L.J."/>
            <person name="Austin C.M."/>
        </authorList>
    </citation>
    <scope>NUCLEOTIDE SEQUENCE [LARGE SCALE GENOMIC DNA]</scope>
    <source>
        <strain evidence="7">Aro1</strain>
    </source>
</reference>
<keyword evidence="4 5" id="KW-0238">DNA-binding</keyword>
<dbReference type="PANTHER" id="PTHR47120:SF1">
    <property type="entry name" value="THAP DOMAIN-CONTAINING PROTEIN 3"/>
    <property type="match status" value="1"/>
</dbReference>
<dbReference type="EMBL" id="JARO02000963">
    <property type="protein sequence ID" value="KPP76872.1"/>
    <property type="molecule type" value="Genomic_DNA"/>
</dbReference>
<gene>
    <name evidence="8" type="primary">THAP3</name>
    <name evidence="7" type="ORF">Z043_103745</name>
</gene>
<dbReference type="InterPro" id="IPR026520">
    <property type="entry name" value="THAP3"/>
</dbReference>
<dbReference type="PANTHER" id="PTHR47120">
    <property type="entry name" value="THAP DOMAIN-CONTAINING PROTEIN 3"/>
    <property type="match status" value="1"/>
</dbReference>
<dbReference type="STRING" id="113540.ENSSFOP00015022596"/>
<keyword evidence="3" id="KW-0862">Zinc</keyword>
<evidence type="ECO:0000313" key="8">
    <source>
        <dbReference type="Ensembl" id="ENSSFOP00015022596.1"/>
    </source>
</evidence>
<sequence length="238" mass="27138">MPKSCSAFNCTSRYSSKKPHVTFHRFPLSKPSVLKEWLENIGREDFQPKKHMVICSHHFTPDCFSSSGNRKNLLWNAVPTLFTSPLPNAKRRKSRKRMKCKKAHVLPKWEQLLLQAAGSEPEEVGLGENTVGIDNAVEKQLSSVLQHLPPIDHNYALPSHHAARTRLFSALDTIGWLRRKLKVKCQELRRMRLKLCACHRELASLRGRCLVPARLRFDQNGVARHAALHSPNGEKLCT</sequence>
<dbReference type="GeneID" id="108940217"/>
<dbReference type="GO" id="GO:0003677">
    <property type="term" value="F:DNA binding"/>
    <property type="evidence" value="ECO:0007669"/>
    <property type="project" value="UniProtKB-UniRule"/>
</dbReference>
<keyword evidence="10" id="KW-1185">Reference proteome</keyword>
<dbReference type="Ensembl" id="ENSSFOT00015022845.2">
    <property type="protein sequence ID" value="ENSSFOP00015022596.1"/>
    <property type="gene ID" value="ENSSFOG00015014540.2"/>
</dbReference>
<evidence type="ECO:0000256" key="5">
    <source>
        <dbReference type="PROSITE-ProRule" id="PRU00309"/>
    </source>
</evidence>
<name>A0A0P7V333_SCLFO</name>
<dbReference type="PROSITE" id="PS50950">
    <property type="entry name" value="ZF_THAP"/>
    <property type="match status" value="1"/>
</dbReference>
<dbReference type="GO" id="GO:0008270">
    <property type="term" value="F:zinc ion binding"/>
    <property type="evidence" value="ECO:0007669"/>
    <property type="project" value="UniProtKB-KW"/>
</dbReference>
<dbReference type="SMART" id="SM00692">
    <property type="entry name" value="DM3"/>
    <property type="match status" value="1"/>
</dbReference>
<dbReference type="CTD" id="90326"/>
<dbReference type="Pfam" id="PF05485">
    <property type="entry name" value="THAP"/>
    <property type="match status" value="1"/>
</dbReference>
<protein>
    <submittedName>
        <fullName evidence="8">THAP domain containing 3</fullName>
    </submittedName>
    <submittedName>
        <fullName evidence="7">THAP domain-containing protein 3-like</fullName>
    </submittedName>
</protein>
<evidence type="ECO:0000256" key="2">
    <source>
        <dbReference type="ARBA" id="ARBA00022771"/>
    </source>
</evidence>
<dbReference type="Gene3D" id="6.20.210.20">
    <property type="entry name" value="THAP domain"/>
    <property type="match status" value="1"/>
</dbReference>
<dbReference type="OrthoDB" id="6496718at2759"/>
<dbReference type="AlphaFoldDB" id="A0A0P7V333"/>
<evidence type="ECO:0000256" key="3">
    <source>
        <dbReference type="ARBA" id="ARBA00022833"/>
    </source>
</evidence>
<dbReference type="InterPro" id="IPR006612">
    <property type="entry name" value="THAP_Znf"/>
</dbReference>
<evidence type="ECO:0000313" key="10">
    <source>
        <dbReference type="Proteomes" id="UP000694397"/>
    </source>
</evidence>
<feature type="domain" description="THAP-type" evidence="6">
    <location>
        <begin position="1"/>
        <end position="82"/>
    </location>
</feature>
<evidence type="ECO:0000259" key="6">
    <source>
        <dbReference type="PROSITE" id="PS50950"/>
    </source>
</evidence>
<dbReference type="KEGG" id="sfm:108940217"/>
<evidence type="ECO:0000313" key="9">
    <source>
        <dbReference type="Proteomes" id="UP000034805"/>
    </source>
</evidence>
<keyword evidence="2 5" id="KW-0863">Zinc-finger</keyword>
<reference evidence="8 10" key="2">
    <citation type="submission" date="2019-04" db="EMBL/GenBank/DDBJ databases">
        <authorList>
            <consortium name="Wellcome Sanger Institute Data Sharing"/>
        </authorList>
    </citation>
    <scope>NUCLEOTIDE SEQUENCE [LARGE SCALE GENOMIC DNA]</scope>
</reference>